<evidence type="ECO:0000256" key="7">
    <source>
        <dbReference type="ARBA" id="ARBA00033194"/>
    </source>
</evidence>
<evidence type="ECO:0000259" key="11">
    <source>
        <dbReference type="PROSITE" id="PS50011"/>
    </source>
</evidence>
<evidence type="ECO:0000256" key="9">
    <source>
        <dbReference type="ARBA" id="ARBA00048679"/>
    </source>
</evidence>
<dbReference type="PANTHER" id="PTHR38248:SF2">
    <property type="entry name" value="FUNK1 11"/>
    <property type="match status" value="1"/>
</dbReference>
<keyword evidence="10" id="KW-0812">Transmembrane</keyword>
<dbReference type="EMBL" id="JASAOK010000023">
    <property type="protein sequence ID" value="KAK6221184.1"/>
    <property type="molecule type" value="Genomic_DNA"/>
</dbReference>
<dbReference type="EC" id="2.7.11.1" evidence="3"/>
<keyword evidence="10" id="KW-1133">Transmembrane helix</keyword>
<organism evidence="12 13">
    <name type="scientific">Colletotrichum tabaci</name>
    <dbReference type="NCBI Taxonomy" id="1209068"/>
    <lineage>
        <taxon>Eukaryota</taxon>
        <taxon>Fungi</taxon>
        <taxon>Dikarya</taxon>
        <taxon>Ascomycota</taxon>
        <taxon>Pezizomycotina</taxon>
        <taxon>Sordariomycetes</taxon>
        <taxon>Hypocreomycetidae</taxon>
        <taxon>Glomerellales</taxon>
        <taxon>Glomerellaceae</taxon>
        <taxon>Colletotrichum</taxon>
        <taxon>Colletotrichum destructivum species complex</taxon>
    </lineage>
</organism>
<dbReference type="GO" id="GO:0005524">
    <property type="term" value="F:ATP binding"/>
    <property type="evidence" value="ECO:0007669"/>
    <property type="project" value="InterPro"/>
</dbReference>
<dbReference type="PROSITE" id="PS50011">
    <property type="entry name" value="PROTEIN_KINASE_DOM"/>
    <property type="match status" value="1"/>
</dbReference>
<reference evidence="12 13" key="1">
    <citation type="submission" date="2023-04" db="EMBL/GenBank/DDBJ databases">
        <title>Colletotrichum tabacum stain YC1 causing leaf anthracnose on Nicotiana tabacum(L.) cv.</title>
        <authorList>
            <person name="Ji Z."/>
            <person name="Wang M."/>
            <person name="Zhang J."/>
            <person name="Wang N."/>
            <person name="Zhou Z."/>
        </authorList>
    </citation>
    <scope>NUCLEOTIDE SEQUENCE [LARGE SCALE GENOMIC DNA]</scope>
    <source>
        <strain evidence="12 13">YC1</strain>
    </source>
</reference>
<dbReference type="GO" id="GO:0004674">
    <property type="term" value="F:protein serine/threonine kinase activity"/>
    <property type="evidence" value="ECO:0007669"/>
    <property type="project" value="UniProtKB-EC"/>
</dbReference>
<dbReference type="Gene3D" id="1.10.510.10">
    <property type="entry name" value="Transferase(Phosphotransferase) domain 1"/>
    <property type="match status" value="1"/>
</dbReference>
<keyword evidence="12" id="KW-0808">Transferase</keyword>
<dbReference type="SUPFAM" id="SSF56112">
    <property type="entry name" value="Protein kinase-like (PK-like)"/>
    <property type="match status" value="1"/>
</dbReference>
<dbReference type="InterPro" id="IPR008266">
    <property type="entry name" value="Tyr_kinase_AS"/>
</dbReference>
<dbReference type="InterPro" id="IPR000719">
    <property type="entry name" value="Prot_kinase_dom"/>
</dbReference>
<dbReference type="PROSITE" id="PS00109">
    <property type="entry name" value="PROTEIN_KINASE_TYR"/>
    <property type="match status" value="1"/>
</dbReference>
<dbReference type="InterPro" id="IPR011009">
    <property type="entry name" value="Kinase-like_dom_sf"/>
</dbReference>
<evidence type="ECO:0000256" key="6">
    <source>
        <dbReference type="ARBA" id="ARBA00030980"/>
    </source>
</evidence>
<accession>A0AAV9TGY7</accession>
<name>A0AAV9TGY7_9PEZI</name>
<comment type="caution">
    <text evidence="12">The sequence shown here is derived from an EMBL/GenBank/DDBJ whole genome shotgun (WGS) entry which is preliminary data.</text>
</comment>
<dbReference type="Pfam" id="PF17667">
    <property type="entry name" value="Pkinase_fungal"/>
    <property type="match status" value="1"/>
</dbReference>
<keyword evidence="12" id="KW-0418">Kinase</keyword>
<feature type="transmembrane region" description="Helical" evidence="10">
    <location>
        <begin position="20"/>
        <end position="40"/>
    </location>
</feature>
<evidence type="ECO:0000256" key="1">
    <source>
        <dbReference type="ARBA" id="ARBA00003747"/>
    </source>
</evidence>
<evidence type="ECO:0000256" key="2">
    <source>
        <dbReference type="ARBA" id="ARBA00011534"/>
    </source>
</evidence>
<dbReference type="AlphaFoldDB" id="A0AAV9TGY7"/>
<evidence type="ECO:0000313" key="12">
    <source>
        <dbReference type="EMBL" id="KAK6221184.1"/>
    </source>
</evidence>
<keyword evidence="13" id="KW-1185">Reference proteome</keyword>
<gene>
    <name evidence="12" type="ORF">QIS74_04913</name>
</gene>
<comment type="catalytic activity">
    <reaction evidence="8">
        <text>L-threonyl-[protein] + ATP = O-phospho-L-threonyl-[protein] + ADP + H(+)</text>
        <dbReference type="Rhea" id="RHEA:46608"/>
        <dbReference type="Rhea" id="RHEA-COMP:11060"/>
        <dbReference type="Rhea" id="RHEA-COMP:11605"/>
        <dbReference type="ChEBI" id="CHEBI:15378"/>
        <dbReference type="ChEBI" id="CHEBI:30013"/>
        <dbReference type="ChEBI" id="CHEBI:30616"/>
        <dbReference type="ChEBI" id="CHEBI:61977"/>
        <dbReference type="ChEBI" id="CHEBI:456216"/>
        <dbReference type="EC" id="2.7.11.1"/>
    </reaction>
</comment>
<evidence type="ECO:0000256" key="4">
    <source>
        <dbReference type="ARBA" id="ARBA00013948"/>
    </source>
</evidence>
<dbReference type="PANTHER" id="PTHR38248">
    <property type="entry name" value="FUNK1 6"/>
    <property type="match status" value="1"/>
</dbReference>
<evidence type="ECO:0000313" key="13">
    <source>
        <dbReference type="Proteomes" id="UP001327957"/>
    </source>
</evidence>
<comment type="subunit">
    <text evidence="2">Component of the EKC/KEOPS complex composed of at least BUD32, CGI121, GON7, KAE1 and PCC1; the whole complex dimerizes.</text>
</comment>
<proteinExistence type="predicted"/>
<keyword evidence="10" id="KW-0472">Membrane</keyword>
<evidence type="ECO:0000256" key="3">
    <source>
        <dbReference type="ARBA" id="ARBA00012513"/>
    </source>
</evidence>
<dbReference type="Proteomes" id="UP001327957">
    <property type="component" value="Unassembled WGS sequence"/>
</dbReference>
<evidence type="ECO:0000256" key="8">
    <source>
        <dbReference type="ARBA" id="ARBA00047899"/>
    </source>
</evidence>
<comment type="function">
    <text evidence="1">Component of the EKC/KEOPS complex that is required for the formation of a threonylcarbamoyl group on adenosine at position 37 (t(6)A37) in tRNAs that read codons beginning with adenine. The complex is probably involved in the transfer of the threonylcarbamoyl moiety of threonylcarbamoyl-AMP (TC-AMP) to the N6 group of A37. BUD32 has ATPase activity in the context of the EKC/KEOPS complex and likely plays a supporting role to the catalytic subunit KAE1. The EKC/KEOPS complex also promotes both telomere uncapping and telomere elongation. The complex is required for efficient recruitment of transcriptional coactivators.</text>
</comment>
<evidence type="ECO:0000256" key="10">
    <source>
        <dbReference type="SAM" id="Phobius"/>
    </source>
</evidence>
<feature type="domain" description="Protein kinase" evidence="11">
    <location>
        <begin position="1"/>
        <end position="167"/>
    </location>
</feature>
<evidence type="ECO:0000256" key="5">
    <source>
        <dbReference type="ARBA" id="ARBA00019973"/>
    </source>
</evidence>
<sequence length="167" mass="17866">MGCNAKPPSFLDLNHLDHKSSSFAFVVVVVVFATAVFIFVETKGVISPTKAASAPPNRVRRRVITLDYGKPIYKASSRSALLAALVGCIEGHESLHKVGILHRDISINNLMINEDSGNSSWPAFLIDLDLAIREERAGASGAKGKTGTRTFMAIGVLLGAAGNFEEQ</sequence>
<comment type="catalytic activity">
    <reaction evidence="9">
        <text>L-seryl-[protein] + ATP = O-phospho-L-seryl-[protein] + ADP + H(+)</text>
        <dbReference type="Rhea" id="RHEA:17989"/>
        <dbReference type="Rhea" id="RHEA-COMP:9863"/>
        <dbReference type="Rhea" id="RHEA-COMP:11604"/>
        <dbReference type="ChEBI" id="CHEBI:15378"/>
        <dbReference type="ChEBI" id="CHEBI:29999"/>
        <dbReference type="ChEBI" id="CHEBI:30616"/>
        <dbReference type="ChEBI" id="CHEBI:83421"/>
        <dbReference type="ChEBI" id="CHEBI:456216"/>
        <dbReference type="EC" id="2.7.11.1"/>
    </reaction>
</comment>
<protein>
    <recommendedName>
        <fullName evidence="5">EKC/KEOPS complex subunit BUD32</fullName>
        <ecNumber evidence="3">2.7.11.1</ecNumber>
    </recommendedName>
    <alternativeName>
        <fullName evidence="6 7">Atypical Serine/threonine protein kinase BUD32</fullName>
    </alternativeName>
    <alternativeName>
        <fullName evidence="4">EKC/KEOPS complex subunit bud32</fullName>
    </alternativeName>
</protein>
<dbReference type="InterPro" id="IPR040976">
    <property type="entry name" value="Pkinase_fungal"/>
</dbReference>